<dbReference type="InterPro" id="IPR009835">
    <property type="entry name" value="SrtB"/>
</dbReference>
<proteinExistence type="predicted"/>
<accession>A0A9D2C7Z4</accession>
<dbReference type="Proteomes" id="UP000824007">
    <property type="component" value="Unassembled WGS sequence"/>
</dbReference>
<organism evidence="1 2">
    <name type="scientific">Candidatus Eisenbergiella pullistercoris</name>
    <dbReference type="NCBI Taxonomy" id="2838555"/>
    <lineage>
        <taxon>Bacteria</taxon>
        <taxon>Bacillati</taxon>
        <taxon>Bacillota</taxon>
        <taxon>Clostridia</taxon>
        <taxon>Lachnospirales</taxon>
        <taxon>Lachnospiraceae</taxon>
        <taxon>Eisenbergiella</taxon>
    </lineage>
</organism>
<name>A0A9D2C7Z4_9FIRM</name>
<reference evidence="1" key="1">
    <citation type="journal article" date="2021" name="PeerJ">
        <title>Extensive microbial diversity within the chicken gut microbiome revealed by metagenomics and culture.</title>
        <authorList>
            <person name="Gilroy R."/>
            <person name="Ravi A."/>
            <person name="Getino M."/>
            <person name="Pursley I."/>
            <person name="Horton D.L."/>
            <person name="Alikhan N.F."/>
            <person name="Baker D."/>
            <person name="Gharbi K."/>
            <person name="Hall N."/>
            <person name="Watson M."/>
            <person name="Adriaenssens E.M."/>
            <person name="Foster-Nyarko E."/>
            <person name="Jarju S."/>
            <person name="Secka A."/>
            <person name="Antonio M."/>
            <person name="Oren A."/>
            <person name="Chaudhuri R.R."/>
            <person name="La Ragione R."/>
            <person name="Hildebrand F."/>
            <person name="Pallen M.J."/>
        </authorList>
    </citation>
    <scope>NUCLEOTIDE SEQUENCE</scope>
    <source>
        <strain evidence="1">ChiSxjej3B15-24422</strain>
    </source>
</reference>
<dbReference type="Gene3D" id="2.40.260.10">
    <property type="entry name" value="Sortase"/>
    <property type="match status" value="1"/>
</dbReference>
<dbReference type="PROSITE" id="PS51257">
    <property type="entry name" value="PROKAR_LIPOPROTEIN"/>
    <property type="match status" value="1"/>
</dbReference>
<evidence type="ECO:0000313" key="1">
    <source>
        <dbReference type="EMBL" id="HIY61525.1"/>
    </source>
</evidence>
<protein>
    <submittedName>
        <fullName evidence="1">Class B sortase</fullName>
    </submittedName>
</protein>
<gene>
    <name evidence="1" type="ORF">H9831_12745</name>
</gene>
<evidence type="ECO:0000313" key="2">
    <source>
        <dbReference type="Proteomes" id="UP000824007"/>
    </source>
</evidence>
<comment type="caution">
    <text evidence="1">The sequence shown here is derived from an EMBL/GenBank/DDBJ whole genome shotgun (WGS) entry which is preliminary data.</text>
</comment>
<dbReference type="EMBL" id="DXDD01000156">
    <property type="protein sequence ID" value="HIY61525.1"/>
    <property type="molecule type" value="Genomic_DNA"/>
</dbReference>
<dbReference type="SUPFAM" id="SSF63817">
    <property type="entry name" value="Sortase"/>
    <property type="match status" value="1"/>
</dbReference>
<dbReference type="CDD" id="cd05826">
    <property type="entry name" value="Sortase_B"/>
    <property type="match status" value="1"/>
</dbReference>
<dbReference type="InterPro" id="IPR023365">
    <property type="entry name" value="Sortase_dom-sf"/>
</dbReference>
<dbReference type="AlphaFoldDB" id="A0A9D2C7Z4"/>
<sequence length="254" mass="29258">MNKKEAEDRGQKKRLILLIGLLCMLMPAAVFTAACGAALEDGQEETQTQIPEERPELVLENFLTEDGNLDVAALQALNGECYAWLEIEGTPVSFPILQPSEDLSWYLSHDFWGGEDDNGCLYTEFYNSMDFQDPNTVIYGRNTDSRFGMLHQYQDRSYFDEHREIRIYLADRVLTYRIFAAYTYDDRHLIMTYDFWDANIFSGYLADVFSQRQMDAFIDDSMEVTVEDRIITLSTGVTGQSEKRYLVQAVLVSE</sequence>
<reference evidence="1" key="2">
    <citation type="submission" date="2021-04" db="EMBL/GenBank/DDBJ databases">
        <authorList>
            <person name="Gilroy R."/>
        </authorList>
    </citation>
    <scope>NUCLEOTIDE SEQUENCE</scope>
    <source>
        <strain evidence="1">ChiSxjej3B15-24422</strain>
    </source>
</reference>